<gene>
    <name evidence="1" type="ORF">LCGC14_1893460</name>
</gene>
<organism evidence="1">
    <name type="scientific">marine sediment metagenome</name>
    <dbReference type="NCBI Taxonomy" id="412755"/>
    <lineage>
        <taxon>unclassified sequences</taxon>
        <taxon>metagenomes</taxon>
        <taxon>ecological metagenomes</taxon>
    </lineage>
</organism>
<proteinExistence type="predicted"/>
<comment type="caution">
    <text evidence="1">The sequence shown here is derived from an EMBL/GenBank/DDBJ whole genome shotgun (WGS) entry which is preliminary data.</text>
</comment>
<dbReference type="EMBL" id="LAZR01019701">
    <property type="protein sequence ID" value="KKL91563.1"/>
    <property type="molecule type" value="Genomic_DNA"/>
</dbReference>
<evidence type="ECO:0000313" key="1">
    <source>
        <dbReference type="EMBL" id="KKL91563.1"/>
    </source>
</evidence>
<name>A0A0F9FZ13_9ZZZZ</name>
<dbReference type="AlphaFoldDB" id="A0A0F9FZ13"/>
<sequence length="182" mass="20380">MANPSPSFKASENQLFTDLEKLPPALSQKEAHEQISRSLHAIEDARMTYSWQEVPGEYGIKRMAFWPLEKMYWGDLERNPISCRFRSSTWVRIYQDGAIKIAKEWGGEEHIAFEKKGGALVCDAGHILSDRFGTDTPIEDADPDFVFLAINAASAFSAMGCESCDSWATLLDINQEAAQGKQ</sequence>
<accession>A0A0F9FZ13</accession>
<protein>
    <submittedName>
        <fullName evidence="1">Uncharacterized protein</fullName>
    </submittedName>
</protein>
<reference evidence="1" key="1">
    <citation type="journal article" date="2015" name="Nature">
        <title>Complex archaea that bridge the gap between prokaryotes and eukaryotes.</title>
        <authorList>
            <person name="Spang A."/>
            <person name="Saw J.H."/>
            <person name="Jorgensen S.L."/>
            <person name="Zaremba-Niedzwiedzka K."/>
            <person name="Martijn J."/>
            <person name="Lind A.E."/>
            <person name="van Eijk R."/>
            <person name="Schleper C."/>
            <person name="Guy L."/>
            <person name="Ettema T.J."/>
        </authorList>
    </citation>
    <scope>NUCLEOTIDE SEQUENCE</scope>
</reference>